<evidence type="ECO:0000256" key="8">
    <source>
        <dbReference type="ARBA" id="ARBA00023170"/>
    </source>
</evidence>
<feature type="domain" description="Ig-like" evidence="12">
    <location>
        <begin position="159"/>
        <end position="271"/>
    </location>
</feature>
<evidence type="ECO:0000256" key="9">
    <source>
        <dbReference type="ARBA" id="ARBA00023180"/>
    </source>
</evidence>
<dbReference type="PANTHER" id="PTHR25466">
    <property type="entry name" value="T-LYMPHOCYTE ACTIVATION ANTIGEN"/>
    <property type="match status" value="1"/>
</dbReference>
<dbReference type="OrthoDB" id="10012075at2759"/>
<evidence type="ECO:0000313" key="13">
    <source>
        <dbReference type="EMBL" id="ROL54703.1"/>
    </source>
</evidence>
<evidence type="ECO:0000256" key="3">
    <source>
        <dbReference type="ARBA" id="ARBA00022692"/>
    </source>
</evidence>
<organism evidence="13 14">
    <name type="scientific">Anabarilius grahami</name>
    <name type="common">Kanglang fish</name>
    <name type="synonym">Barilius grahami</name>
    <dbReference type="NCBI Taxonomy" id="495550"/>
    <lineage>
        <taxon>Eukaryota</taxon>
        <taxon>Metazoa</taxon>
        <taxon>Chordata</taxon>
        <taxon>Craniata</taxon>
        <taxon>Vertebrata</taxon>
        <taxon>Euteleostomi</taxon>
        <taxon>Actinopterygii</taxon>
        <taxon>Neopterygii</taxon>
        <taxon>Teleostei</taxon>
        <taxon>Ostariophysi</taxon>
        <taxon>Cypriniformes</taxon>
        <taxon>Xenocyprididae</taxon>
        <taxon>Xenocypridinae</taxon>
        <taxon>Xenocypridinae incertae sedis</taxon>
        <taxon>Anabarilius</taxon>
    </lineage>
</organism>
<dbReference type="SMART" id="SM00406">
    <property type="entry name" value="IGv"/>
    <property type="match status" value="2"/>
</dbReference>
<dbReference type="SMART" id="SM00409">
    <property type="entry name" value="IG"/>
    <property type="match status" value="2"/>
</dbReference>
<dbReference type="InterPro" id="IPR013783">
    <property type="entry name" value="Ig-like_fold"/>
</dbReference>
<dbReference type="InterPro" id="IPR007110">
    <property type="entry name" value="Ig-like_dom"/>
</dbReference>
<keyword evidence="9" id="KW-0325">Glycoprotein</keyword>
<keyword evidence="8" id="KW-0675">Receptor</keyword>
<proteinExistence type="predicted"/>
<keyword evidence="10" id="KW-0393">Immunoglobulin domain</keyword>
<feature type="transmembrane region" description="Helical" evidence="11">
    <location>
        <begin position="384"/>
        <end position="402"/>
    </location>
</feature>
<dbReference type="Proteomes" id="UP000281406">
    <property type="component" value="Unassembled WGS sequence"/>
</dbReference>
<protein>
    <submittedName>
        <fullName evidence="13">Junctional adhesion molecule-like</fullName>
    </submittedName>
</protein>
<keyword evidence="7" id="KW-1015">Disulfide bond</keyword>
<dbReference type="InterPro" id="IPR036179">
    <property type="entry name" value="Ig-like_dom_sf"/>
</dbReference>
<dbReference type="GO" id="GO:0071222">
    <property type="term" value="P:cellular response to lipopolysaccharide"/>
    <property type="evidence" value="ECO:0007669"/>
    <property type="project" value="TreeGrafter"/>
</dbReference>
<evidence type="ECO:0000313" key="14">
    <source>
        <dbReference type="Proteomes" id="UP000281406"/>
    </source>
</evidence>
<evidence type="ECO:0000256" key="4">
    <source>
        <dbReference type="ARBA" id="ARBA00022729"/>
    </source>
</evidence>
<dbReference type="SMART" id="SM00408">
    <property type="entry name" value="IGc2"/>
    <property type="match status" value="2"/>
</dbReference>
<dbReference type="InterPro" id="IPR003599">
    <property type="entry name" value="Ig_sub"/>
</dbReference>
<accession>A0A3N0Z8L9</accession>
<dbReference type="GO" id="GO:0009897">
    <property type="term" value="C:external side of plasma membrane"/>
    <property type="evidence" value="ECO:0007669"/>
    <property type="project" value="TreeGrafter"/>
</dbReference>
<keyword evidence="3 11" id="KW-0812">Transmembrane</keyword>
<dbReference type="AlphaFoldDB" id="A0A3N0Z8L9"/>
<dbReference type="PANTHER" id="PTHR25466:SF14">
    <property type="entry name" value="BUTYROPHILIN SUBFAMILY 2 MEMBER A2-LIKE-RELATED"/>
    <property type="match status" value="1"/>
</dbReference>
<keyword evidence="6 11" id="KW-0472">Membrane</keyword>
<sequence length="429" mass="47931">MMAGVEEPEELRCVDSAIASVIDDIDSALILKEEQRTAIKAFVGFTVHGSSGPLVAPLGSSVVLPCHVDELLLMEGLEVEWRRTDSQTLVHLYQDGESRAEAQQQDYHGRAHFFTDQIPYGNFSLLLDNLRAEDEGKYTCTVSSQQDSGGTLVHIKDVEYLIASGSTRSASVHVGEDVTLNCSVDSHITPERLEEVSWQKTDEDILVLLYRNNQTLPDSSDEQYRDRVEFFTAEIPKGNFSLRLRSVRTEDKGVYVCQVFAGELSANATVALKTLGFSSLHVMVLVFCFAAGSGAVLLLCCLICCRSTNTVSSSTIWSLQLSLVFCPNICMSFAFIFWALTEVHLCNEIMYMFGAVGLVLLSSVALTAELILKARNDERVLKDLRFIVFPSEGVFALYWLILQMHAYCKYRLKLFVCIFSIIEQYRLVD</sequence>
<evidence type="ECO:0000256" key="11">
    <source>
        <dbReference type="SAM" id="Phobius"/>
    </source>
</evidence>
<feature type="domain" description="Ig-like" evidence="12">
    <location>
        <begin position="59"/>
        <end position="156"/>
    </location>
</feature>
<keyword evidence="4" id="KW-0732">Signal</keyword>
<evidence type="ECO:0000256" key="1">
    <source>
        <dbReference type="ARBA" id="ARBA00004251"/>
    </source>
</evidence>
<dbReference type="FunFam" id="2.60.40.10:FF:000142">
    <property type="entry name" value="V-set domain-containing T-cell activation inhibitor 1"/>
    <property type="match status" value="2"/>
</dbReference>
<feature type="transmembrane region" description="Helical" evidence="11">
    <location>
        <begin position="282"/>
        <end position="305"/>
    </location>
</feature>
<keyword evidence="5 11" id="KW-1133">Transmembrane helix</keyword>
<dbReference type="GO" id="GO:0006955">
    <property type="term" value="P:immune response"/>
    <property type="evidence" value="ECO:0007669"/>
    <property type="project" value="TreeGrafter"/>
</dbReference>
<evidence type="ECO:0000259" key="12">
    <source>
        <dbReference type="PROSITE" id="PS50835"/>
    </source>
</evidence>
<evidence type="ECO:0000256" key="7">
    <source>
        <dbReference type="ARBA" id="ARBA00023157"/>
    </source>
</evidence>
<evidence type="ECO:0000256" key="6">
    <source>
        <dbReference type="ARBA" id="ARBA00023136"/>
    </source>
</evidence>
<evidence type="ECO:0000256" key="2">
    <source>
        <dbReference type="ARBA" id="ARBA00022475"/>
    </source>
</evidence>
<comment type="caution">
    <text evidence="13">The sequence shown here is derived from an EMBL/GenBank/DDBJ whole genome shotgun (WGS) entry which is preliminary data.</text>
</comment>
<dbReference type="InterPro" id="IPR013106">
    <property type="entry name" value="Ig_V-set"/>
</dbReference>
<dbReference type="GO" id="GO:0042130">
    <property type="term" value="P:negative regulation of T cell proliferation"/>
    <property type="evidence" value="ECO:0007669"/>
    <property type="project" value="TreeGrafter"/>
</dbReference>
<reference evidence="13 14" key="1">
    <citation type="submission" date="2018-10" db="EMBL/GenBank/DDBJ databases">
        <title>Genome assembly for a Yunnan-Guizhou Plateau 3E fish, Anabarilius grahami (Regan), and its evolutionary and genetic applications.</title>
        <authorList>
            <person name="Jiang W."/>
        </authorList>
    </citation>
    <scope>NUCLEOTIDE SEQUENCE [LARGE SCALE GENOMIC DNA]</scope>
    <source>
        <strain evidence="13">AG-KIZ</strain>
        <tissue evidence="13">Muscle</tissue>
    </source>
</reference>
<dbReference type="InterPro" id="IPR003598">
    <property type="entry name" value="Ig_sub2"/>
</dbReference>
<evidence type="ECO:0000256" key="10">
    <source>
        <dbReference type="ARBA" id="ARBA00023319"/>
    </source>
</evidence>
<feature type="transmembrane region" description="Helical" evidence="11">
    <location>
        <begin position="351"/>
        <end position="372"/>
    </location>
</feature>
<dbReference type="GO" id="GO:0042102">
    <property type="term" value="P:positive regulation of T cell proliferation"/>
    <property type="evidence" value="ECO:0007669"/>
    <property type="project" value="TreeGrafter"/>
</dbReference>
<keyword evidence="2" id="KW-1003">Cell membrane</keyword>
<dbReference type="GO" id="GO:0031295">
    <property type="term" value="P:T cell costimulation"/>
    <property type="evidence" value="ECO:0007669"/>
    <property type="project" value="TreeGrafter"/>
</dbReference>
<dbReference type="Pfam" id="PF07686">
    <property type="entry name" value="V-set"/>
    <property type="match status" value="2"/>
</dbReference>
<dbReference type="Gene3D" id="2.60.40.10">
    <property type="entry name" value="Immunoglobulins"/>
    <property type="match status" value="2"/>
</dbReference>
<feature type="transmembrane region" description="Helical" evidence="11">
    <location>
        <begin position="317"/>
        <end position="339"/>
    </location>
</feature>
<keyword evidence="14" id="KW-1185">Reference proteome</keyword>
<evidence type="ECO:0000256" key="5">
    <source>
        <dbReference type="ARBA" id="ARBA00022989"/>
    </source>
</evidence>
<name>A0A3N0Z8L9_ANAGA</name>
<dbReference type="InterPro" id="IPR051713">
    <property type="entry name" value="T-cell_Activation_Regulation"/>
</dbReference>
<comment type="subcellular location">
    <subcellularLocation>
        <location evidence="1">Cell membrane</location>
        <topology evidence="1">Single-pass type I membrane protein</topology>
    </subcellularLocation>
</comment>
<dbReference type="GO" id="GO:0007166">
    <property type="term" value="P:cell surface receptor signaling pathway"/>
    <property type="evidence" value="ECO:0007669"/>
    <property type="project" value="TreeGrafter"/>
</dbReference>
<gene>
    <name evidence="13" type="ORF">DPX16_1589</name>
</gene>
<dbReference type="SUPFAM" id="SSF48726">
    <property type="entry name" value="Immunoglobulin"/>
    <property type="match status" value="2"/>
</dbReference>
<dbReference type="PROSITE" id="PS50835">
    <property type="entry name" value="IG_LIKE"/>
    <property type="match status" value="2"/>
</dbReference>
<dbReference type="EMBL" id="RJVU01006538">
    <property type="protein sequence ID" value="ROL54703.1"/>
    <property type="molecule type" value="Genomic_DNA"/>
</dbReference>